<reference evidence="6" key="1">
    <citation type="submission" date="2013-11" db="EMBL/GenBank/DDBJ databases">
        <title>Genome sequence of the fusiform rust pathogen reveals effectors for host alternation and coevolution with pine.</title>
        <authorList>
            <consortium name="DOE Joint Genome Institute"/>
            <person name="Smith K."/>
            <person name="Pendleton A."/>
            <person name="Kubisiak T."/>
            <person name="Anderson C."/>
            <person name="Salamov A."/>
            <person name="Aerts A."/>
            <person name="Riley R."/>
            <person name="Clum A."/>
            <person name="Lindquist E."/>
            <person name="Ence D."/>
            <person name="Campbell M."/>
            <person name="Kronenberg Z."/>
            <person name="Feau N."/>
            <person name="Dhillon B."/>
            <person name="Hamelin R."/>
            <person name="Burleigh J."/>
            <person name="Smith J."/>
            <person name="Yandell M."/>
            <person name="Nelson C."/>
            <person name="Grigoriev I."/>
            <person name="Davis J."/>
        </authorList>
    </citation>
    <scope>NUCLEOTIDE SEQUENCE</scope>
    <source>
        <strain evidence="6">G11</strain>
    </source>
</reference>
<evidence type="ECO:0000256" key="2">
    <source>
        <dbReference type="ARBA" id="ARBA00022643"/>
    </source>
</evidence>
<dbReference type="SUPFAM" id="SSF55785">
    <property type="entry name" value="PYP-like sensor domain (PAS domain)"/>
    <property type="match status" value="1"/>
</dbReference>
<evidence type="ECO:0000313" key="7">
    <source>
        <dbReference type="Proteomes" id="UP000886653"/>
    </source>
</evidence>
<feature type="domain" description="PAS" evidence="5">
    <location>
        <begin position="431"/>
        <end position="534"/>
    </location>
</feature>
<dbReference type="PANTHER" id="PTHR47429:SF2">
    <property type="entry name" value="PROTEIN TWIN LOV 1"/>
    <property type="match status" value="1"/>
</dbReference>
<dbReference type="InterPro" id="IPR035965">
    <property type="entry name" value="PAS-like_dom_sf"/>
</dbReference>
<name>A0A9P6TA58_9BASI</name>
<feature type="region of interest" description="Disordered" evidence="4">
    <location>
        <begin position="1"/>
        <end position="26"/>
    </location>
</feature>
<feature type="region of interest" description="Disordered" evidence="4">
    <location>
        <begin position="552"/>
        <end position="571"/>
    </location>
</feature>
<keyword evidence="2" id="KW-0288">FMN</keyword>
<evidence type="ECO:0000256" key="1">
    <source>
        <dbReference type="ARBA" id="ARBA00022630"/>
    </source>
</evidence>
<comment type="caution">
    <text evidence="6">The sequence shown here is derived from an EMBL/GenBank/DDBJ whole genome shotgun (WGS) entry which is preliminary data.</text>
</comment>
<evidence type="ECO:0000256" key="3">
    <source>
        <dbReference type="ARBA" id="ARBA00022991"/>
    </source>
</evidence>
<keyword evidence="3" id="KW-0157">Chromophore</keyword>
<dbReference type="Proteomes" id="UP000886653">
    <property type="component" value="Unassembled WGS sequence"/>
</dbReference>
<feature type="compositionally biased region" description="Polar residues" evidence="4">
    <location>
        <begin position="552"/>
        <end position="569"/>
    </location>
</feature>
<accession>A0A9P6TA58</accession>
<evidence type="ECO:0000313" key="6">
    <source>
        <dbReference type="EMBL" id="KAG0144847.1"/>
    </source>
</evidence>
<evidence type="ECO:0000259" key="5">
    <source>
        <dbReference type="Pfam" id="PF13426"/>
    </source>
</evidence>
<feature type="region of interest" description="Disordered" evidence="4">
    <location>
        <begin position="594"/>
        <end position="619"/>
    </location>
</feature>
<keyword evidence="1" id="KW-0285">Flavoprotein</keyword>
<dbReference type="Pfam" id="PF13426">
    <property type="entry name" value="PAS_9"/>
    <property type="match status" value="1"/>
</dbReference>
<dbReference type="GO" id="GO:0005634">
    <property type="term" value="C:nucleus"/>
    <property type="evidence" value="ECO:0007669"/>
    <property type="project" value="TreeGrafter"/>
</dbReference>
<sequence>MVSSSCNCAMDQTKTSTRENSSGFESLKTSSELNRTISEPTTLLGQRLLGGPYLVGDAQGVVSPAARSYLTKQLEGIRESNDMLRPDKDNLVDNRPVMQRHISIQCIPSYIEKNPRQLSHHSFAGSVRSLPLTPSDSDDENENPLAAPRGERNRIRELEDIANWVPAEPVQVTRQAPAQTFSHLPHWSTLERPFLPIKQGPPPSAFFKEQGLIGTGEETDNPTSEGSVELATESESSCDSPMIPAFPPGAESGTSERLTAYPQENVIRKDLEERLLRLLDINHFEQFLSDSEARKIFRNWLIKTSDEFNFGTSMPVLPANVIKLDQWTDESVAVDLVAKLRAHSEALMDVYYRQSGTVLSPTKPKAVARGSFIDALQLASSKTAFGPSRRWLLESLYEQDFKNFITSKLVDMCKMKLGSGIADKDYSGLGDSFVLTNPRFKDNPVVIVSPSFSAVTGYEASTIIGRNCRFLQGPGTSPKSIERLRNSLRAGEPCVELLLNYRSDGTPFQCLLSILPLFDQTGALTYFIGGQVNIAGELDAYGDIAAFTHSSTESLPSKAPNSDGLSPSPTMKRHLNRQVLRGATASGYERMTSKSDLNKVFQPHSRDPSSSEHPATTKRSALEWLTSKVKREKEVLNLDFNGSATRFASPTEKLEKNIHTFQTSYSRLLLFKKNSREIVFATEGALKFLGLPTETHSDTYSSPLIHTDFLELVEASKVNRKTKNLKSSLKNVIENNTAASFQCNLSWKYIPYTDDKGTLNKSKKVTVTRNCFIHVSLCCGCIVCGAIVRLLLT</sequence>
<feature type="region of interest" description="Disordered" evidence="4">
    <location>
        <begin position="214"/>
        <end position="258"/>
    </location>
</feature>
<organism evidence="6 7">
    <name type="scientific">Cronartium quercuum f. sp. fusiforme G11</name>
    <dbReference type="NCBI Taxonomy" id="708437"/>
    <lineage>
        <taxon>Eukaryota</taxon>
        <taxon>Fungi</taxon>
        <taxon>Dikarya</taxon>
        <taxon>Basidiomycota</taxon>
        <taxon>Pucciniomycotina</taxon>
        <taxon>Pucciniomycetes</taxon>
        <taxon>Pucciniales</taxon>
        <taxon>Coleosporiaceae</taxon>
        <taxon>Cronartium</taxon>
    </lineage>
</organism>
<dbReference type="CDD" id="cd00130">
    <property type="entry name" value="PAS"/>
    <property type="match status" value="1"/>
</dbReference>
<proteinExistence type="predicted"/>
<dbReference type="AlphaFoldDB" id="A0A9P6TA58"/>
<gene>
    <name evidence="6" type="ORF">CROQUDRAFT_716396</name>
</gene>
<dbReference type="InterPro" id="IPR000014">
    <property type="entry name" value="PAS"/>
</dbReference>
<dbReference type="OrthoDB" id="447251at2759"/>
<dbReference type="NCBIfam" id="TIGR00229">
    <property type="entry name" value="sensory_box"/>
    <property type="match status" value="1"/>
</dbReference>
<dbReference type="PANTHER" id="PTHR47429">
    <property type="entry name" value="PROTEIN TWIN LOV 1"/>
    <property type="match status" value="1"/>
</dbReference>
<dbReference type="EMBL" id="MU167287">
    <property type="protein sequence ID" value="KAG0144847.1"/>
    <property type="molecule type" value="Genomic_DNA"/>
</dbReference>
<protein>
    <recommendedName>
        <fullName evidence="5">PAS domain-containing protein</fullName>
    </recommendedName>
</protein>
<evidence type="ECO:0000256" key="4">
    <source>
        <dbReference type="SAM" id="MobiDB-lite"/>
    </source>
</evidence>
<dbReference type="Gene3D" id="3.30.450.20">
    <property type="entry name" value="PAS domain"/>
    <property type="match status" value="1"/>
</dbReference>
<feature type="region of interest" description="Disordered" evidence="4">
    <location>
        <begin position="126"/>
        <end position="154"/>
    </location>
</feature>
<keyword evidence="7" id="KW-1185">Reference proteome</keyword>